<dbReference type="KEGG" id="mefw:F1737_06090"/>
<dbReference type="AlphaFoldDB" id="A0AA97FC98"/>
<gene>
    <name evidence="1" type="ORF">F1737_06090</name>
</gene>
<accession>A0AA97FC98</accession>
<dbReference type="EMBL" id="CP043875">
    <property type="protein sequence ID" value="WOF16314.1"/>
    <property type="molecule type" value="Genomic_DNA"/>
</dbReference>
<name>A0AA97FC98_9EURY</name>
<dbReference type="RefSeq" id="WP_317135727.1">
    <property type="nucleotide sequence ID" value="NZ_CP043875.1"/>
</dbReference>
<organism evidence="1 2">
    <name type="scientific">Methanochimaera problematica</name>
    <dbReference type="NCBI Taxonomy" id="2609417"/>
    <lineage>
        <taxon>Archaea</taxon>
        <taxon>Methanobacteriati</taxon>
        <taxon>Methanobacteriota</taxon>
        <taxon>Stenosarchaea group</taxon>
        <taxon>Methanomicrobia</taxon>
        <taxon>Methanomicrobiales</taxon>
        <taxon>Methanomicrobiaceae</taxon>
        <taxon>Methanochimaera</taxon>
    </lineage>
</organism>
<protein>
    <submittedName>
        <fullName evidence="1">Uncharacterized protein</fullName>
    </submittedName>
</protein>
<reference evidence="1 2" key="1">
    <citation type="submission" date="2019-09" db="EMBL/GenBank/DDBJ databases">
        <title>The complete genome of Methanoplanus sp. FWC-SCC4.</title>
        <authorList>
            <person name="Chen S.-C."/>
            <person name="Zhou Y.-Z."/>
            <person name="Lai M.-C."/>
        </authorList>
    </citation>
    <scope>NUCLEOTIDE SEQUENCE [LARGE SCALE GENOMIC DNA]</scope>
    <source>
        <strain evidence="1 2">FWC-SCC4</strain>
    </source>
</reference>
<sequence length="147" mass="16726">MADTRSFARDWQLMKLSRNWKPDDRSGEILKGLLTDASPEIMKKVSEISYGIGQSDAEKIVERMQQRMELLDLFEGMLIVSGIDYKSVEEDGSHSFILKKEIRQIISCMDVNTEISASYIRGFITRIAPGADISDIGEYFKVELKNP</sequence>
<proteinExistence type="predicted"/>
<dbReference type="Proteomes" id="UP001301797">
    <property type="component" value="Chromosome"/>
</dbReference>
<keyword evidence="2" id="KW-1185">Reference proteome</keyword>
<dbReference type="GeneID" id="85229732"/>
<evidence type="ECO:0000313" key="1">
    <source>
        <dbReference type="EMBL" id="WOF16314.1"/>
    </source>
</evidence>
<evidence type="ECO:0000313" key="2">
    <source>
        <dbReference type="Proteomes" id="UP001301797"/>
    </source>
</evidence>